<evidence type="ECO:0000313" key="3">
    <source>
        <dbReference type="EMBL" id="MCR8827560.1"/>
    </source>
</evidence>
<dbReference type="Gene3D" id="2.40.50.1020">
    <property type="entry name" value="LytTr DNA-binding domain"/>
    <property type="match status" value="1"/>
</dbReference>
<evidence type="ECO:0000256" key="1">
    <source>
        <dbReference type="SAM" id="Phobius"/>
    </source>
</evidence>
<dbReference type="RefSeq" id="WP_258295330.1">
    <property type="nucleotide sequence ID" value="NZ_JANKJG010000010.1"/>
</dbReference>
<dbReference type="PROSITE" id="PS50930">
    <property type="entry name" value="HTH_LYTTR"/>
    <property type="match status" value="1"/>
</dbReference>
<comment type="caution">
    <text evidence="3">The sequence shown here is derived from an EMBL/GenBank/DDBJ whole genome shotgun (WGS) entry which is preliminary data.</text>
</comment>
<accession>A0ABT1Z369</accession>
<keyword evidence="1" id="KW-0812">Transmembrane</keyword>
<dbReference type="SMART" id="SM00850">
    <property type="entry name" value="LytTR"/>
    <property type="match status" value="1"/>
</dbReference>
<feature type="transmembrane region" description="Helical" evidence="1">
    <location>
        <begin position="7"/>
        <end position="30"/>
    </location>
</feature>
<organism evidence="3 4">
    <name type="scientific">Pseudosulfitobacter koreensis</name>
    <dbReference type="NCBI Taxonomy" id="2968472"/>
    <lineage>
        <taxon>Bacteria</taxon>
        <taxon>Pseudomonadati</taxon>
        <taxon>Pseudomonadota</taxon>
        <taxon>Alphaproteobacteria</taxon>
        <taxon>Rhodobacterales</taxon>
        <taxon>Roseobacteraceae</taxon>
        <taxon>Pseudosulfitobacter</taxon>
    </lineage>
</organism>
<name>A0ABT1Z369_9RHOB</name>
<feature type="domain" description="HTH LytTR-type" evidence="2">
    <location>
        <begin position="154"/>
        <end position="243"/>
    </location>
</feature>
<feature type="transmembrane region" description="Helical" evidence="1">
    <location>
        <begin position="36"/>
        <end position="53"/>
    </location>
</feature>
<evidence type="ECO:0000313" key="4">
    <source>
        <dbReference type="Proteomes" id="UP001165396"/>
    </source>
</evidence>
<feature type="transmembrane region" description="Helical" evidence="1">
    <location>
        <begin position="73"/>
        <end position="91"/>
    </location>
</feature>
<protein>
    <submittedName>
        <fullName evidence="3">LytTR family transcriptional regulator</fullName>
    </submittedName>
</protein>
<keyword evidence="1" id="KW-0472">Membrane</keyword>
<keyword evidence="1" id="KW-1133">Transmembrane helix</keyword>
<keyword evidence="4" id="KW-1185">Reference proteome</keyword>
<gene>
    <name evidence="3" type="ORF">NTA49_13540</name>
</gene>
<dbReference type="InterPro" id="IPR007492">
    <property type="entry name" value="LytTR_DNA-bd_dom"/>
</dbReference>
<reference evidence="3" key="1">
    <citation type="submission" date="2022-07" db="EMBL/GenBank/DDBJ databases">
        <title>Pseudosulfitobacter sp. strain AP-MA-4, whole genome sequence.</title>
        <authorList>
            <person name="Jiang Y."/>
        </authorList>
    </citation>
    <scope>NUCLEOTIDE SEQUENCE</scope>
    <source>
        <strain evidence="3">AP-MA-4</strain>
    </source>
</reference>
<dbReference type="EMBL" id="JANKJG010000010">
    <property type="protein sequence ID" value="MCR8827560.1"/>
    <property type="molecule type" value="Genomic_DNA"/>
</dbReference>
<evidence type="ECO:0000259" key="2">
    <source>
        <dbReference type="PROSITE" id="PS50930"/>
    </source>
</evidence>
<sequence>MHDTLPALAMIVVCSITISLAGPFGTYSYLYLPTRLFYWLVNICVGIALAQAVRRLSARALLSFPPLAHEAVVLLTITAILSPIVYGWTLFWLKPEETGNFGFWPLAGMILVICVMVSLLRYCLPKMAAVSTETQGAEPERPRLTRRLPEDADHDVLRLSADGHVVHVITAQGQFELRMRFADAVEEMDLVEGYCTHRSHWVARAAIAETEMVNGRPVLILCNGDKVPVSRKYQPDLEAAGIL</sequence>
<proteinExistence type="predicted"/>
<dbReference type="Proteomes" id="UP001165396">
    <property type="component" value="Unassembled WGS sequence"/>
</dbReference>
<feature type="transmembrane region" description="Helical" evidence="1">
    <location>
        <begin position="103"/>
        <end position="124"/>
    </location>
</feature>
<dbReference type="Pfam" id="PF04397">
    <property type="entry name" value="LytTR"/>
    <property type="match status" value="1"/>
</dbReference>